<sequence length="65" mass="7618">MVLVASYDLRELKWSYDNGKPFLEVYARAHRHQMTIRTPQAAYIYMLLSKLSGQRLGKTSTNELR</sequence>
<dbReference type="KEGG" id="nai:NECAME_18840"/>
<evidence type="ECO:0000259" key="1">
    <source>
        <dbReference type="Pfam" id="PF24522"/>
    </source>
</evidence>
<accession>W2SUD3</accession>
<evidence type="ECO:0000313" key="3">
    <source>
        <dbReference type="Proteomes" id="UP000053676"/>
    </source>
</evidence>
<feature type="domain" description="KRIT1/FRMD8 FERM" evidence="1">
    <location>
        <begin position="2"/>
        <end position="47"/>
    </location>
</feature>
<dbReference type="Proteomes" id="UP000053676">
    <property type="component" value="Unassembled WGS sequence"/>
</dbReference>
<protein>
    <recommendedName>
        <fullName evidence="1">KRIT1/FRMD8 FERM domain-containing protein</fullName>
    </recommendedName>
</protein>
<name>W2SUD3_NECAM</name>
<organism evidence="2 3">
    <name type="scientific">Necator americanus</name>
    <name type="common">Human hookworm</name>
    <dbReference type="NCBI Taxonomy" id="51031"/>
    <lineage>
        <taxon>Eukaryota</taxon>
        <taxon>Metazoa</taxon>
        <taxon>Ecdysozoa</taxon>
        <taxon>Nematoda</taxon>
        <taxon>Chromadorea</taxon>
        <taxon>Rhabditida</taxon>
        <taxon>Rhabditina</taxon>
        <taxon>Rhabditomorpha</taxon>
        <taxon>Strongyloidea</taxon>
        <taxon>Ancylostomatidae</taxon>
        <taxon>Bunostominae</taxon>
        <taxon>Necator</taxon>
    </lineage>
</organism>
<keyword evidence="3" id="KW-1185">Reference proteome</keyword>
<dbReference type="STRING" id="51031.W2SUD3"/>
<evidence type="ECO:0000313" key="2">
    <source>
        <dbReference type="EMBL" id="ETN72451.1"/>
    </source>
</evidence>
<reference evidence="3" key="1">
    <citation type="journal article" date="2014" name="Nat. Genet.">
        <title>Genome of the human hookworm Necator americanus.</title>
        <authorList>
            <person name="Tang Y.T."/>
            <person name="Gao X."/>
            <person name="Rosa B.A."/>
            <person name="Abubucker S."/>
            <person name="Hallsworth-Pepin K."/>
            <person name="Martin J."/>
            <person name="Tyagi R."/>
            <person name="Heizer E."/>
            <person name="Zhang X."/>
            <person name="Bhonagiri-Palsikar V."/>
            <person name="Minx P."/>
            <person name="Warren W.C."/>
            <person name="Wang Q."/>
            <person name="Zhan B."/>
            <person name="Hotez P.J."/>
            <person name="Sternberg P.W."/>
            <person name="Dougall A."/>
            <person name="Gaze S.T."/>
            <person name="Mulvenna J."/>
            <person name="Sotillo J."/>
            <person name="Ranganathan S."/>
            <person name="Rabelo E.M."/>
            <person name="Wilson R.K."/>
            <person name="Felgner P.L."/>
            <person name="Bethony J."/>
            <person name="Hawdon J.M."/>
            <person name="Gasser R.B."/>
            <person name="Loukas A."/>
            <person name="Mitreva M."/>
        </authorList>
    </citation>
    <scope>NUCLEOTIDE SEQUENCE [LARGE SCALE GENOMIC DNA]</scope>
</reference>
<dbReference type="EMBL" id="KI664308">
    <property type="protein sequence ID" value="ETN72451.1"/>
    <property type="molecule type" value="Genomic_DNA"/>
</dbReference>
<dbReference type="OrthoDB" id="194358at2759"/>
<dbReference type="Gene3D" id="2.30.29.30">
    <property type="entry name" value="Pleckstrin-homology domain (PH domain)/Phosphotyrosine-binding domain (PTB)"/>
    <property type="match status" value="1"/>
</dbReference>
<dbReference type="InterPro" id="IPR057096">
    <property type="entry name" value="KRIT1_FRMD8_FERM_C"/>
</dbReference>
<dbReference type="InterPro" id="IPR011993">
    <property type="entry name" value="PH-like_dom_sf"/>
</dbReference>
<gene>
    <name evidence="2" type="ORF">NECAME_18840</name>
</gene>
<dbReference type="AlphaFoldDB" id="W2SUD3"/>
<dbReference type="Pfam" id="PF24522">
    <property type="entry name" value="KRIT1_FRMD8_FERM_C"/>
    <property type="match status" value="1"/>
</dbReference>
<proteinExistence type="predicted"/>